<reference evidence="2 3" key="1">
    <citation type="submission" date="2014-11" db="EMBL/GenBank/DDBJ databases">
        <title>Genetic blueprint of the zoonotic pathogen Toxocara canis.</title>
        <authorList>
            <person name="Zhu X.-Q."/>
            <person name="Korhonen P.K."/>
            <person name="Cai H."/>
            <person name="Young N.D."/>
            <person name="Nejsum P."/>
            <person name="von Samson-Himmelstjerna G."/>
            <person name="Boag P.R."/>
            <person name="Tan P."/>
            <person name="Li Q."/>
            <person name="Min J."/>
            <person name="Yang Y."/>
            <person name="Wang X."/>
            <person name="Fang X."/>
            <person name="Hall R.S."/>
            <person name="Hofmann A."/>
            <person name="Sternberg P.W."/>
            <person name="Jex A.R."/>
            <person name="Gasser R.B."/>
        </authorList>
    </citation>
    <scope>NUCLEOTIDE SEQUENCE [LARGE SCALE GENOMIC DNA]</scope>
    <source>
        <strain evidence="2">PN_DK_2014</strain>
    </source>
</reference>
<evidence type="ECO:0000313" key="3">
    <source>
        <dbReference type="Proteomes" id="UP000031036"/>
    </source>
</evidence>
<name>A0A0B2VPU3_TOXCA</name>
<dbReference type="EMBL" id="JPKZ01001193">
    <property type="protein sequence ID" value="KHN83452.1"/>
    <property type="molecule type" value="Genomic_DNA"/>
</dbReference>
<dbReference type="AlphaFoldDB" id="A0A0B2VPU3"/>
<evidence type="ECO:0000256" key="1">
    <source>
        <dbReference type="SAM" id="Phobius"/>
    </source>
</evidence>
<sequence length="103" mass="11568">MRAITEVASNVQAAVILPTALFGAKRSGGRIGRSYSSSEVVRNRLSTCLTHVTVVKQRKESFHRFFWLVTHFAVALASFFVSFMCSAFSPYWPAISPHRPLDY</sequence>
<dbReference type="Proteomes" id="UP000031036">
    <property type="component" value="Unassembled WGS sequence"/>
</dbReference>
<proteinExistence type="predicted"/>
<comment type="caution">
    <text evidence="2">The sequence shown here is derived from an EMBL/GenBank/DDBJ whole genome shotgun (WGS) entry which is preliminary data.</text>
</comment>
<keyword evidence="1" id="KW-0812">Transmembrane</keyword>
<organism evidence="2 3">
    <name type="scientific">Toxocara canis</name>
    <name type="common">Canine roundworm</name>
    <dbReference type="NCBI Taxonomy" id="6265"/>
    <lineage>
        <taxon>Eukaryota</taxon>
        <taxon>Metazoa</taxon>
        <taxon>Ecdysozoa</taxon>
        <taxon>Nematoda</taxon>
        <taxon>Chromadorea</taxon>
        <taxon>Rhabditida</taxon>
        <taxon>Spirurina</taxon>
        <taxon>Ascaridomorpha</taxon>
        <taxon>Ascaridoidea</taxon>
        <taxon>Toxocaridae</taxon>
        <taxon>Toxocara</taxon>
    </lineage>
</organism>
<keyword evidence="1" id="KW-0472">Membrane</keyword>
<feature type="non-terminal residue" evidence="2">
    <location>
        <position position="103"/>
    </location>
</feature>
<protein>
    <submittedName>
        <fullName evidence="2">Uncharacterized protein</fullName>
    </submittedName>
</protein>
<accession>A0A0B2VPU3</accession>
<gene>
    <name evidence="2" type="ORF">Tcan_00559</name>
</gene>
<evidence type="ECO:0000313" key="2">
    <source>
        <dbReference type="EMBL" id="KHN83452.1"/>
    </source>
</evidence>
<feature type="transmembrane region" description="Helical" evidence="1">
    <location>
        <begin position="65"/>
        <end position="92"/>
    </location>
</feature>
<keyword evidence="3" id="KW-1185">Reference proteome</keyword>
<keyword evidence="1" id="KW-1133">Transmembrane helix</keyword>